<evidence type="ECO:0000313" key="1">
    <source>
        <dbReference type="Proteomes" id="UP000228380"/>
    </source>
</evidence>
<dbReference type="PANTHER" id="PTHR33108:SF14">
    <property type="entry name" value="OS01G0745000 PROTEIN"/>
    <property type="match status" value="1"/>
</dbReference>
<name>A0A8B8J1A2_PHODC</name>
<keyword evidence="1" id="KW-1185">Reference proteome</keyword>
<reference evidence="2" key="2">
    <citation type="submission" date="2025-08" db="UniProtKB">
        <authorList>
            <consortium name="RefSeq"/>
        </authorList>
    </citation>
    <scope>IDENTIFICATION</scope>
    <source>
        <tissue evidence="2">Young leaves</tissue>
    </source>
</reference>
<proteinExistence type="predicted"/>
<dbReference type="InterPro" id="IPR012876">
    <property type="entry name" value="DUF1677_pln"/>
</dbReference>
<evidence type="ECO:0000313" key="2">
    <source>
        <dbReference type="RefSeq" id="XP_026657536.2"/>
    </source>
</evidence>
<dbReference type="Proteomes" id="UP000228380">
    <property type="component" value="Chromosome 4"/>
</dbReference>
<sequence length="171" mass="19313">MQSKLFSKEENMSLLPPEDQGLQRVHTSVPTEIDNIIEEVNEAMTPNEVAKVECECCGMSEDCTPTYIIRIKEFFCGKWVCGFCSEAVKEQVKRTPALTMEEAMESHMALCKKFNRTTRLNPKLSLAGAMRDIARKISQRRISMGSCVPKISRTSSCGEVFDLKIKRSPIQ</sequence>
<dbReference type="KEGG" id="pda:113461609"/>
<dbReference type="OrthoDB" id="678173at2759"/>
<dbReference type="PANTHER" id="PTHR33108">
    <property type="entry name" value="OS01G0745000 PROTEIN"/>
    <property type="match status" value="1"/>
</dbReference>
<dbReference type="RefSeq" id="XP_026657536.2">
    <property type="nucleotide sequence ID" value="XM_026801735.2"/>
</dbReference>
<reference evidence="1" key="1">
    <citation type="journal article" date="2019" name="Nat. Commun.">
        <title>Genome-wide association mapping of date palm fruit traits.</title>
        <authorList>
            <person name="Hazzouri K.M."/>
            <person name="Gros-Balthazard M."/>
            <person name="Flowers J.M."/>
            <person name="Copetti D."/>
            <person name="Lemansour A."/>
            <person name="Lebrun M."/>
            <person name="Masmoudi K."/>
            <person name="Ferrand S."/>
            <person name="Dhar M.I."/>
            <person name="Fresquez Z.A."/>
            <person name="Rosas U."/>
            <person name="Zhang J."/>
            <person name="Talag J."/>
            <person name="Lee S."/>
            <person name="Kudrna D."/>
            <person name="Powell R.F."/>
            <person name="Leitch I.J."/>
            <person name="Krueger R.R."/>
            <person name="Wing R.A."/>
            <person name="Amiri K.M.A."/>
            <person name="Purugganan M.D."/>
        </authorList>
    </citation>
    <scope>NUCLEOTIDE SEQUENCE [LARGE SCALE GENOMIC DNA]</scope>
    <source>
        <strain evidence="1">cv. Khalas</strain>
    </source>
</reference>
<accession>A0A8B8J1A2</accession>
<dbReference type="GeneID" id="113461609"/>
<dbReference type="AlphaFoldDB" id="A0A8B8J1A2"/>
<dbReference type="Pfam" id="PF07911">
    <property type="entry name" value="DUF1677"/>
    <property type="match status" value="1"/>
</dbReference>
<protein>
    <submittedName>
        <fullName evidence="2">Uncharacterized protein LOC113461609</fullName>
    </submittedName>
</protein>
<organism evidence="1 2">
    <name type="scientific">Phoenix dactylifera</name>
    <name type="common">Date palm</name>
    <dbReference type="NCBI Taxonomy" id="42345"/>
    <lineage>
        <taxon>Eukaryota</taxon>
        <taxon>Viridiplantae</taxon>
        <taxon>Streptophyta</taxon>
        <taxon>Embryophyta</taxon>
        <taxon>Tracheophyta</taxon>
        <taxon>Spermatophyta</taxon>
        <taxon>Magnoliopsida</taxon>
        <taxon>Liliopsida</taxon>
        <taxon>Arecaceae</taxon>
        <taxon>Coryphoideae</taxon>
        <taxon>Phoeniceae</taxon>
        <taxon>Phoenix</taxon>
    </lineage>
</organism>
<gene>
    <name evidence="2" type="primary">LOC113461609</name>
</gene>